<gene>
    <name evidence="2" type="ORF">CORMATOL_02300</name>
</gene>
<protein>
    <recommendedName>
        <fullName evidence="1">Imm-5-like domain-containing protein</fullName>
    </recommendedName>
</protein>
<comment type="caution">
    <text evidence="2">The sequence shown here is derived from an EMBL/GenBank/DDBJ whole genome shotgun (WGS) entry which is preliminary data.</text>
</comment>
<proteinExistence type="predicted"/>
<name>C0E5L0_9CORY</name>
<dbReference type="Pfam" id="PF21805">
    <property type="entry name" value="Imm5_like"/>
    <property type="match status" value="1"/>
</dbReference>
<reference evidence="2 3" key="1">
    <citation type="submission" date="2009-01" db="EMBL/GenBank/DDBJ databases">
        <authorList>
            <person name="Fulton L."/>
            <person name="Clifton S."/>
            <person name="Chinwalla A.T."/>
            <person name="Mitreva M."/>
            <person name="Sodergren E."/>
            <person name="Weinstock G."/>
            <person name="Clifton S."/>
            <person name="Dooling D.J."/>
            <person name="Fulton B."/>
            <person name="Minx P."/>
            <person name="Pepin K.H."/>
            <person name="Johnson M."/>
            <person name="Bhonagiri V."/>
            <person name="Nash W.E."/>
            <person name="Mardis E.R."/>
            <person name="Wilson R.K."/>
        </authorList>
    </citation>
    <scope>NUCLEOTIDE SEQUENCE [LARGE SCALE GENOMIC DNA]</scope>
    <source>
        <strain evidence="2 3">ATCC 33806</strain>
    </source>
</reference>
<evidence type="ECO:0000313" key="3">
    <source>
        <dbReference type="Proteomes" id="UP000006247"/>
    </source>
</evidence>
<organism evidence="2 3">
    <name type="scientific">Corynebacterium matruchotii ATCC 33806</name>
    <dbReference type="NCBI Taxonomy" id="566549"/>
    <lineage>
        <taxon>Bacteria</taxon>
        <taxon>Bacillati</taxon>
        <taxon>Actinomycetota</taxon>
        <taxon>Actinomycetes</taxon>
        <taxon>Mycobacteriales</taxon>
        <taxon>Corynebacteriaceae</taxon>
        <taxon>Corynebacterium</taxon>
    </lineage>
</organism>
<dbReference type="HOGENOM" id="CLU_110620_2_0_11"/>
<evidence type="ECO:0000259" key="1">
    <source>
        <dbReference type="Pfam" id="PF21805"/>
    </source>
</evidence>
<dbReference type="Proteomes" id="UP000006247">
    <property type="component" value="Unassembled WGS sequence"/>
</dbReference>
<dbReference type="EMBL" id="ACEB01000035">
    <property type="protein sequence ID" value="EEG26197.1"/>
    <property type="molecule type" value="Genomic_DNA"/>
</dbReference>
<feature type="domain" description="Imm-5-like" evidence="1">
    <location>
        <begin position="89"/>
        <end position="215"/>
    </location>
</feature>
<sequence>MWRGFFISFAAGCSLSSPDAISFRRKANSGRNRFESRLLRPTMITLTHKLWVGVLSVRGENEMDIYAYQRPLGRIVDDEKLRNRFIEIYDAKTHQQIVQFCRDYGRHLHEVAGFSYPYHEDLAAADVGMQRWLAGEANYHEARNCSFRIGRLAKETIDPVTVRFLRTMAQITASPHVKYHGLWATDFAVTFINTQKPGDMAAVRAEREHQITLLSAL</sequence>
<accession>C0E5L0</accession>
<dbReference type="AlphaFoldDB" id="C0E5L0"/>
<dbReference type="InterPro" id="IPR048667">
    <property type="entry name" value="Imm5-like"/>
</dbReference>
<evidence type="ECO:0000313" key="2">
    <source>
        <dbReference type="EMBL" id="EEG26197.1"/>
    </source>
</evidence>